<dbReference type="SUPFAM" id="SSF52540">
    <property type="entry name" value="P-loop containing nucleoside triphosphate hydrolases"/>
    <property type="match status" value="1"/>
</dbReference>
<evidence type="ECO:0000256" key="6">
    <source>
        <dbReference type="ARBA" id="ARBA00022777"/>
    </source>
</evidence>
<dbReference type="PANTHER" id="PTHR43442:SF3">
    <property type="entry name" value="GLUCONOKINASE-RELATED"/>
    <property type="match status" value="1"/>
</dbReference>
<evidence type="ECO:0000256" key="5">
    <source>
        <dbReference type="ARBA" id="ARBA00022741"/>
    </source>
</evidence>
<evidence type="ECO:0000256" key="3">
    <source>
        <dbReference type="ARBA" id="ARBA00012054"/>
    </source>
</evidence>
<protein>
    <recommendedName>
        <fullName evidence="3 9">Gluconokinase</fullName>
        <ecNumber evidence="3 9">2.7.1.12</ecNumber>
    </recommendedName>
</protein>
<comment type="catalytic activity">
    <reaction evidence="8 9">
        <text>D-gluconate + ATP = 6-phospho-D-gluconate + ADP + H(+)</text>
        <dbReference type="Rhea" id="RHEA:19433"/>
        <dbReference type="ChEBI" id="CHEBI:15378"/>
        <dbReference type="ChEBI" id="CHEBI:18391"/>
        <dbReference type="ChEBI" id="CHEBI:30616"/>
        <dbReference type="ChEBI" id="CHEBI:58759"/>
        <dbReference type="ChEBI" id="CHEBI:456216"/>
        <dbReference type="EC" id="2.7.1.12"/>
    </reaction>
</comment>
<evidence type="ECO:0000256" key="2">
    <source>
        <dbReference type="ARBA" id="ARBA00008420"/>
    </source>
</evidence>
<dbReference type="Gene3D" id="3.40.50.300">
    <property type="entry name" value="P-loop containing nucleotide triphosphate hydrolases"/>
    <property type="match status" value="1"/>
</dbReference>
<accession>A0ABR1FCN6</accession>
<dbReference type="CDD" id="cd02021">
    <property type="entry name" value="GntK"/>
    <property type="match status" value="1"/>
</dbReference>
<comment type="similarity">
    <text evidence="2 9">Belongs to the gluconokinase GntK/GntV family.</text>
</comment>
<evidence type="ECO:0000256" key="7">
    <source>
        <dbReference type="ARBA" id="ARBA00022840"/>
    </source>
</evidence>
<evidence type="ECO:0000256" key="8">
    <source>
        <dbReference type="ARBA" id="ARBA00048090"/>
    </source>
</evidence>
<keyword evidence="10" id="KW-0378">Hydrolase</keyword>
<organism evidence="10 11">
    <name type="scientific">Myxozyma melibiosi</name>
    <dbReference type="NCBI Taxonomy" id="54550"/>
    <lineage>
        <taxon>Eukaryota</taxon>
        <taxon>Fungi</taxon>
        <taxon>Dikarya</taxon>
        <taxon>Ascomycota</taxon>
        <taxon>Saccharomycotina</taxon>
        <taxon>Lipomycetes</taxon>
        <taxon>Lipomycetales</taxon>
        <taxon>Lipomycetaceae</taxon>
        <taxon>Myxozyma</taxon>
    </lineage>
</organism>
<dbReference type="GeneID" id="90037042"/>
<keyword evidence="7 9" id="KW-0067">ATP-binding</keyword>
<dbReference type="InterPro" id="IPR027417">
    <property type="entry name" value="P-loop_NTPase"/>
</dbReference>
<dbReference type="GO" id="GO:0016787">
    <property type="term" value="F:hydrolase activity"/>
    <property type="evidence" value="ECO:0007669"/>
    <property type="project" value="UniProtKB-KW"/>
</dbReference>
<name>A0ABR1FCN6_9ASCO</name>
<dbReference type="RefSeq" id="XP_064770628.1">
    <property type="nucleotide sequence ID" value="XM_064911530.1"/>
</dbReference>
<dbReference type="EMBL" id="JBBJBU010000001">
    <property type="protein sequence ID" value="KAK7207595.1"/>
    <property type="molecule type" value="Genomic_DNA"/>
</dbReference>
<evidence type="ECO:0000313" key="10">
    <source>
        <dbReference type="EMBL" id="KAK7207595.1"/>
    </source>
</evidence>
<evidence type="ECO:0000256" key="4">
    <source>
        <dbReference type="ARBA" id="ARBA00022679"/>
    </source>
</evidence>
<evidence type="ECO:0000256" key="9">
    <source>
        <dbReference type="RuleBase" id="RU363066"/>
    </source>
</evidence>
<dbReference type="EC" id="2.7.1.12" evidence="3 9"/>
<evidence type="ECO:0000256" key="1">
    <source>
        <dbReference type="ARBA" id="ARBA00004875"/>
    </source>
</evidence>
<comment type="caution">
    <text evidence="10">The sequence shown here is derived from an EMBL/GenBank/DDBJ whole genome shotgun (WGS) entry which is preliminary data.</text>
</comment>
<dbReference type="NCBIfam" id="TIGR01313">
    <property type="entry name" value="therm_gnt_kin"/>
    <property type="match status" value="1"/>
</dbReference>
<keyword evidence="11" id="KW-1185">Reference proteome</keyword>
<keyword evidence="5 9" id="KW-0547">Nucleotide-binding</keyword>
<dbReference type="InterPro" id="IPR006001">
    <property type="entry name" value="Therm_gnt_kin"/>
</dbReference>
<sequence>MLLTIWVIAGPAGCGKTTVAEYVSKTLEAPFVEGDSLHSPENIRKMAANDPLTDEDREPWLKSIVPACIQAAGLHSTGTKSHNCVVTCSSLRHRYRNIIRDAARHERDHRGLSVHVRFIYLTADEETLLARVHRRENHYMKESMVFSQVKLQELPSVSEQIDSLIINVTGKTPEQVNAAALKAINELKTS</sequence>
<evidence type="ECO:0000313" key="11">
    <source>
        <dbReference type="Proteomes" id="UP001498771"/>
    </source>
</evidence>
<gene>
    <name evidence="10" type="ORF">BZA70DRAFT_271709</name>
</gene>
<dbReference type="PANTHER" id="PTHR43442">
    <property type="entry name" value="GLUCONOKINASE-RELATED"/>
    <property type="match status" value="1"/>
</dbReference>
<keyword evidence="4 9" id="KW-0808">Transferase</keyword>
<dbReference type="Pfam" id="PF13238">
    <property type="entry name" value="AAA_18"/>
    <property type="match status" value="1"/>
</dbReference>
<dbReference type="Proteomes" id="UP001498771">
    <property type="component" value="Unassembled WGS sequence"/>
</dbReference>
<proteinExistence type="inferred from homology"/>
<keyword evidence="6 9" id="KW-0418">Kinase</keyword>
<comment type="pathway">
    <text evidence="1 9">Carbohydrate acid metabolism; D-gluconate degradation.</text>
</comment>
<reference evidence="10 11" key="1">
    <citation type="submission" date="2024-03" db="EMBL/GenBank/DDBJ databases">
        <title>Genome-scale model development and genomic sequencing of the oleaginous clade Lipomyces.</title>
        <authorList>
            <consortium name="Lawrence Berkeley National Laboratory"/>
            <person name="Czajka J.J."/>
            <person name="Han Y."/>
            <person name="Kim J."/>
            <person name="Mondo S.J."/>
            <person name="Hofstad B.A."/>
            <person name="Robles A."/>
            <person name="Haridas S."/>
            <person name="Riley R."/>
            <person name="LaButti K."/>
            <person name="Pangilinan J."/>
            <person name="Andreopoulos W."/>
            <person name="Lipzen A."/>
            <person name="Yan J."/>
            <person name="Wang M."/>
            <person name="Ng V."/>
            <person name="Grigoriev I.V."/>
            <person name="Spatafora J.W."/>
            <person name="Magnuson J.K."/>
            <person name="Baker S.E."/>
            <person name="Pomraning K.R."/>
        </authorList>
    </citation>
    <scope>NUCLEOTIDE SEQUENCE [LARGE SCALE GENOMIC DNA]</scope>
    <source>
        <strain evidence="10 11">Phaff 52-87</strain>
    </source>
</reference>